<dbReference type="AlphaFoldDB" id="A0A1R1SM26"/>
<protein>
    <submittedName>
        <fullName evidence="1">Uncharacterized protein</fullName>
    </submittedName>
</protein>
<dbReference type="EMBL" id="ASQP01000163">
    <property type="protein sequence ID" value="OMI39364.1"/>
    <property type="molecule type" value="Genomic_DNA"/>
</dbReference>
<proteinExistence type="predicted"/>
<comment type="caution">
    <text evidence="1">The sequence shown here is derived from an EMBL/GenBank/DDBJ whole genome shotgun (WGS) entry which is preliminary data.</text>
</comment>
<evidence type="ECO:0000313" key="2">
    <source>
        <dbReference type="Proteomes" id="UP000186168"/>
    </source>
</evidence>
<gene>
    <name evidence="1" type="ORF">SPAR_11112</name>
</gene>
<sequence length="85" mass="9182">MAIATRLDVEGLTAVEIWQGEPEVALPVIVYSGALESAAGWVEVADADSSLRMEIRRLPCVMNVQVFTEGGLAPERVQIALRADE</sequence>
<dbReference type="GeneID" id="96744329"/>
<reference evidence="1 2" key="1">
    <citation type="submission" date="2013-05" db="EMBL/GenBank/DDBJ databases">
        <title>Genome sequence of Streptomyces sparsogenes DSM 40356.</title>
        <authorList>
            <person name="Coyne S."/>
            <person name="Seebeck F.P."/>
        </authorList>
    </citation>
    <scope>NUCLEOTIDE SEQUENCE [LARGE SCALE GENOMIC DNA]</scope>
    <source>
        <strain evidence="1 2">DSM 40356</strain>
    </source>
</reference>
<accession>A0A1R1SM26</accession>
<dbReference type="RefSeq" id="WP_065963048.1">
    <property type="nucleotide sequence ID" value="NZ_ASQP01000163.1"/>
</dbReference>
<keyword evidence="2" id="KW-1185">Reference proteome</keyword>
<name>A0A1R1SM26_9ACTN</name>
<dbReference type="Proteomes" id="UP000186168">
    <property type="component" value="Unassembled WGS sequence"/>
</dbReference>
<evidence type="ECO:0000313" key="1">
    <source>
        <dbReference type="EMBL" id="OMI39364.1"/>
    </source>
</evidence>
<organism evidence="1 2">
    <name type="scientific">Streptomyces sparsogenes DSM 40356</name>
    <dbReference type="NCBI Taxonomy" id="1331668"/>
    <lineage>
        <taxon>Bacteria</taxon>
        <taxon>Bacillati</taxon>
        <taxon>Actinomycetota</taxon>
        <taxon>Actinomycetes</taxon>
        <taxon>Kitasatosporales</taxon>
        <taxon>Streptomycetaceae</taxon>
        <taxon>Streptomyces</taxon>
    </lineage>
</organism>